<accession>A0A7W8E3Q1</accession>
<dbReference type="Pfam" id="PF11533">
    <property type="entry name" value="AtzH-like"/>
    <property type="match status" value="1"/>
</dbReference>
<sequence>MAMVVNDPAVVAELTVLYPKYEEALVSNDVETLTAMFWHSPEVMRFGVTENLYGFEELEAFRKSRPSVGLARTVKRLDVVAFGNDYGSITLEFDRVAGDGRVIRGRQSQVWVRFEVGWRIVAAHVSLLP</sequence>
<dbReference type="AlphaFoldDB" id="A0A7W8E3Q1"/>
<protein>
    <recommendedName>
        <fullName evidence="3">Oxalurate catabolism protein HpxZ</fullName>
    </recommendedName>
</protein>
<dbReference type="NCBIfam" id="NF033625">
    <property type="entry name" value="HpxZ"/>
    <property type="match status" value="1"/>
</dbReference>
<proteinExistence type="predicted"/>
<evidence type="ECO:0000313" key="2">
    <source>
        <dbReference type="Proteomes" id="UP000540989"/>
    </source>
</evidence>
<name>A0A7W8E3Q1_9BACT</name>
<dbReference type="InterPro" id="IPR032710">
    <property type="entry name" value="NTF2-like_dom_sf"/>
</dbReference>
<gene>
    <name evidence="1" type="ORF">HDF16_002397</name>
</gene>
<keyword evidence="2" id="KW-1185">Reference proteome</keyword>
<dbReference type="InterPro" id="IPR024507">
    <property type="entry name" value="AtzH-like"/>
</dbReference>
<dbReference type="EMBL" id="JACHIP010000003">
    <property type="protein sequence ID" value="MBB5057691.1"/>
    <property type="molecule type" value="Genomic_DNA"/>
</dbReference>
<comment type="caution">
    <text evidence="1">The sequence shown here is derived from an EMBL/GenBank/DDBJ whole genome shotgun (WGS) entry which is preliminary data.</text>
</comment>
<evidence type="ECO:0000313" key="1">
    <source>
        <dbReference type="EMBL" id="MBB5057691.1"/>
    </source>
</evidence>
<reference evidence="1 2" key="1">
    <citation type="submission" date="2020-08" db="EMBL/GenBank/DDBJ databases">
        <title>Genomic Encyclopedia of Type Strains, Phase IV (KMG-V): Genome sequencing to study the core and pangenomes of soil and plant-associated prokaryotes.</title>
        <authorList>
            <person name="Whitman W."/>
        </authorList>
    </citation>
    <scope>NUCLEOTIDE SEQUENCE [LARGE SCALE GENOMIC DNA]</scope>
    <source>
        <strain evidence="1 2">M8UP14</strain>
    </source>
</reference>
<evidence type="ECO:0008006" key="3">
    <source>
        <dbReference type="Google" id="ProtNLM"/>
    </source>
</evidence>
<dbReference type="SUPFAM" id="SSF54427">
    <property type="entry name" value="NTF2-like"/>
    <property type="match status" value="1"/>
</dbReference>
<organism evidence="1 2">
    <name type="scientific">Granulicella aggregans</name>
    <dbReference type="NCBI Taxonomy" id="474949"/>
    <lineage>
        <taxon>Bacteria</taxon>
        <taxon>Pseudomonadati</taxon>
        <taxon>Acidobacteriota</taxon>
        <taxon>Terriglobia</taxon>
        <taxon>Terriglobales</taxon>
        <taxon>Acidobacteriaceae</taxon>
        <taxon>Granulicella</taxon>
    </lineage>
</organism>
<dbReference type="Proteomes" id="UP000540989">
    <property type="component" value="Unassembled WGS sequence"/>
</dbReference>
<dbReference type="Gene3D" id="3.10.450.50">
    <property type="match status" value="1"/>
</dbReference>